<dbReference type="Proteomes" id="UP000031829">
    <property type="component" value="Plasmid pBMV_2"/>
</dbReference>
<dbReference type="KEGG" id="bmeg:BG04_5859"/>
<dbReference type="RefSeq" id="WP_034655649.1">
    <property type="nucleotide sequence ID" value="NZ_BCVB01000018.1"/>
</dbReference>
<sequence>MRAKIEKANHVVMFETAGEFYAHEVTQGPKVGFFACPSCGVKVYHKQDHFFSREHARTCTYVQEQIKKKF</sequence>
<name>A0A0B6AQZ5_PRIM2</name>
<keyword evidence="1" id="KW-0614">Plasmid</keyword>
<proteinExistence type="predicted"/>
<protein>
    <submittedName>
        <fullName evidence="1">Uncharacterized protein</fullName>
    </submittedName>
</protein>
<geneLocation type="plasmid" evidence="1 2">
    <name>pBMV_2</name>
</geneLocation>
<evidence type="ECO:0000313" key="2">
    <source>
        <dbReference type="Proteomes" id="UP000031829"/>
    </source>
</evidence>
<organism evidence="1 2">
    <name type="scientific">Priestia megaterium (strain ATCC 14581 / DSM 32 / CCUG 1817 / JCM 2506 / NBRC 15308 / NCIMB 9376 / NCTC 10342 / NRRL B-14308 / VKM B-512 / Ford 19)</name>
    <name type="common">Bacillus megaterium</name>
    <dbReference type="NCBI Taxonomy" id="1348623"/>
    <lineage>
        <taxon>Bacteria</taxon>
        <taxon>Bacillati</taxon>
        <taxon>Bacillota</taxon>
        <taxon>Bacilli</taxon>
        <taxon>Bacillales</taxon>
        <taxon>Bacillaceae</taxon>
        <taxon>Priestia</taxon>
    </lineage>
</organism>
<dbReference type="AlphaFoldDB" id="A0A0B6AQZ5"/>
<dbReference type="GeneID" id="93645990"/>
<dbReference type="EMBL" id="CP009921">
    <property type="protein sequence ID" value="AJI25846.1"/>
    <property type="molecule type" value="Genomic_DNA"/>
</dbReference>
<accession>A0A0B6AQZ5</accession>
<dbReference type="HOGENOM" id="CLU_2749372_0_0_9"/>
<gene>
    <name evidence="1" type="ORF">BG04_5859</name>
</gene>
<evidence type="ECO:0000313" key="1">
    <source>
        <dbReference type="EMBL" id="AJI25846.1"/>
    </source>
</evidence>
<reference evidence="1 2" key="1">
    <citation type="journal article" date="2015" name="Genome Announc.">
        <title>Complete genome sequences for 35 biothreat assay-relevant bacillus species.</title>
        <authorList>
            <person name="Johnson S.L."/>
            <person name="Daligault H.E."/>
            <person name="Davenport K.W."/>
            <person name="Jaissle J."/>
            <person name="Frey K.G."/>
            <person name="Ladner J.T."/>
            <person name="Broomall S.M."/>
            <person name="Bishop-Lilly K.A."/>
            <person name="Bruce D.C."/>
            <person name="Gibbons H.S."/>
            <person name="Coyne S.R."/>
            <person name="Lo C.C."/>
            <person name="Meincke L."/>
            <person name="Munk A.C."/>
            <person name="Koroleva G.I."/>
            <person name="Rosenzweig C.N."/>
            <person name="Palacios G.F."/>
            <person name="Redden C.L."/>
            <person name="Minogue T.D."/>
            <person name="Chain P.S."/>
        </authorList>
    </citation>
    <scope>NUCLEOTIDE SEQUENCE [LARGE SCALE GENOMIC DNA]</scope>
    <source>
        <strain evidence="2">ATCC 14581 / DSM 32 / JCM 2506 / NBRC 15308 / NCIMB 9376 / NCTC 10342 / NRRL B-14308 / VKM B-512</strain>
        <plasmid evidence="1 2">pBMV_2</plasmid>
    </source>
</reference>